<evidence type="ECO:0000313" key="5">
    <source>
        <dbReference type="Proteomes" id="UP001280121"/>
    </source>
</evidence>
<reference evidence="4" key="1">
    <citation type="journal article" date="2023" name="Plant J.">
        <title>Genome sequences and population genomics provide insights into the demographic history, inbreeding, and mutation load of two 'living fossil' tree species of Dipteronia.</title>
        <authorList>
            <person name="Feng Y."/>
            <person name="Comes H.P."/>
            <person name="Chen J."/>
            <person name="Zhu S."/>
            <person name="Lu R."/>
            <person name="Zhang X."/>
            <person name="Li P."/>
            <person name="Qiu J."/>
            <person name="Olsen K.M."/>
            <person name="Qiu Y."/>
        </authorList>
    </citation>
    <scope>NUCLEOTIDE SEQUENCE</scope>
    <source>
        <strain evidence="4">KIB01</strain>
    </source>
</reference>
<protein>
    <recommendedName>
        <fullName evidence="3">FAF domain-containing protein</fullName>
    </recommendedName>
</protein>
<dbReference type="InterPro" id="IPR021410">
    <property type="entry name" value="FAF"/>
</dbReference>
<feature type="region of interest" description="Disordered" evidence="2">
    <location>
        <begin position="240"/>
        <end position="305"/>
    </location>
</feature>
<evidence type="ECO:0000259" key="3">
    <source>
        <dbReference type="Pfam" id="PF11250"/>
    </source>
</evidence>
<feature type="region of interest" description="Disordered" evidence="2">
    <location>
        <begin position="141"/>
        <end position="186"/>
    </location>
</feature>
<feature type="compositionally biased region" description="Acidic residues" evidence="2">
    <location>
        <begin position="253"/>
        <end position="290"/>
    </location>
</feature>
<dbReference type="AlphaFoldDB" id="A0AAD9U3N0"/>
<dbReference type="Proteomes" id="UP001280121">
    <property type="component" value="Unassembled WGS sequence"/>
</dbReference>
<sequence length="348" mass="39414">MATIVCQSGLQSCLESQIVEPRTLRLRLSSPRVPPHLSEPLELTFKSCFLDSNTKPTLEEIKCRSDHHHEKPQDQGARSFLEAITNGCQLESNISDKDQNTYVHPLSKRSLSALSDKSLELCTENLGSETGTDIIEDSIFSMSDSSSSSSSSDSESGDFQTREQRKSHQLLRTKKASNNCHNFPPPLTTIRGLESLQVRTHREDGRLIIKAVKNPSTPSLFKAERSHGRLRLSFFKDFEEPEQQQQQEQQEMVTDETTLDDEDDSTTQQQEDFENKEEEEEEENKEDDENGAYREKEDMDGNNLEVEGKIGIKKIQRTGRCKESESAGGDNKNIGLLLNWEPFWVATS</sequence>
<accession>A0AAD9U3N0</accession>
<dbReference type="InterPro" id="IPR046431">
    <property type="entry name" value="FAF_dom"/>
</dbReference>
<proteinExistence type="inferred from homology"/>
<dbReference type="EMBL" id="JANJYI010000006">
    <property type="protein sequence ID" value="KAK2646948.1"/>
    <property type="molecule type" value="Genomic_DNA"/>
</dbReference>
<keyword evidence="5" id="KW-1185">Reference proteome</keyword>
<feature type="domain" description="FAF" evidence="3">
    <location>
        <begin position="182"/>
        <end position="234"/>
    </location>
</feature>
<evidence type="ECO:0000256" key="2">
    <source>
        <dbReference type="SAM" id="MobiDB-lite"/>
    </source>
</evidence>
<dbReference type="PANTHER" id="PTHR33155">
    <property type="entry name" value="FANTASTIC FOUR-LIKE PROTEIN (DUF3049)"/>
    <property type="match status" value="1"/>
</dbReference>
<gene>
    <name evidence="4" type="ORF">Ddye_022143</name>
</gene>
<comment type="caution">
    <text evidence="4">The sequence shown here is derived from an EMBL/GenBank/DDBJ whole genome shotgun (WGS) entry which is preliminary data.</text>
</comment>
<evidence type="ECO:0000313" key="4">
    <source>
        <dbReference type="EMBL" id="KAK2646948.1"/>
    </source>
</evidence>
<organism evidence="4 5">
    <name type="scientific">Dipteronia dyeriana</name>
    <dbReference type="NCBI Taxonomy" id="168575"/>
    <lineage>
        <taxon>Eukaryota</taxon>
        <taxon>Viridiplantae</taxon>
        <taxon>Streptophyta</taxon>
        <taxon>Embryophyta</taxon>
        <taxon>Tracheophyta</taxon>
        <taxon>Spermatophyta</taxon>
        <taxon>Magnoliopsida</taxon>
        <taxon>eudicotyledons</taxon>
        <taxon>Gunneridae</taxon>
        <taxon>Pentapetalae</taxon>
        <taxon>rosids</taxon>
        <taxon>malvids</taxon>
        <taxon>Sapindales</taxon>
        <taxon>Sapindaceae</taxon>
        <taxon>Hippocastanoideae</taxon>
        <taxon>Acereae</taxon>
        <taxon>Dipteronia</taxon>
    </lineage>
</organism>
<dbReference type="PANTHER" id="PTHR33155:SF4">
    <property type="entry name" value="PROTEIN FANTASTIC FOUR 3"/>
    <property type="match status" value="1"/>
</dbReference>
<feature type="compositionally biased region" description="Low complexity" evidence="2">
    <location>
        <begin position="141"/>
        <end position="154"/>
    </location>
</feature>
<name>A0AAD9U3N0_9ROSI</name>
<evidence type="ECO:0000256" key="1">
    <source>
        <dbReference type="ARBA" id="ARBA00008690"/>
    </source>
</evidence>
<comment type="similarity">
    <text evidence="1">Belongs to the fantastic four family.</text>
</comment>
<dbReference type="Pfam" id="PF11250">
    <property type="entry name" value="FAF"/>
    <property type="match status" value="1"/>
</dbReference>